<dbReference type="AlphaFoldDB" id="A0A369AZG3"/>
<evidence type="ECO:0000313" key="2">
    <source>
        <dbReference type="Proteomes" id="UP000288197"/>
    </source>
</evidence>
<dbReference type="InterPro" id="IPR001387">
    <property type="entry name" value="Cro/C1-type_HTH"/>
</dbReference>
<dbReference type="GO" id="GO:0003677">
    <property type="term" value="F:DNA binding"/>
    <property type="evidence" value="ECO:0007669"/>
    <property type="project" value="InterPro"/>
</dbReference>
<name>A0A369AZG3_9ENTE</name>
<dbReference type="Gene3D" id="1.10.260.40">
    <property type="entry name" value="lambda repressor-like DNA-binding domains"/>
    <property type="match status" value="1"/>
</dbReference>
<organism evidence="1 2">
    <name type="scientific">Vagococcus fluvialis</name>
    <dbReference type="NCBI Taxonomy" id="2738"/>
    <lineage>
        <taxon>Bacteria</taxon>
        <taxon>Bacillati</taxon>
        <taxon>Bacillota</taxon>
        <taxon>Bacilli</taxon>
        <taxon>Lactobacillales</taxon>
        <taxon>Enterococcaceae</taxon>
        <taxon>Vagococcus</taxon>
    </lineage>
</organism>
<dbReference type="GeneID" id="63145779"/>
<sequence length="68" mass="7998">MKISYKPLWKLMIDRDIKQKDLKREAKLSSSTIQKLRTNQNVTTDALLRICIFLNCNISEIVECIEEN</sequence>
<reference evidence="1 2" key="1">
    <citation type="submission" date="2017-05" db="EMBL/GenBank/DDBJ databases">
        <title>Vagococcus spp. assemblies.</title>
        <authorList>
            <person name="Gulvik C.A."/>
        </authorList>
    </citation>
    <scope>NUCLEOTIDE SEQUENCE [LARGE SCALE GENOMIC DNA]</scope>
    <source>
        <strain evidence="1 2">NCFB 2497</strain>
    </source>
</reference>
<keyword evidence="2" id="KW-1185">Reference proteome</keyword>
<dbReference type="PROSITE" id="PS50943">
    <property type="entry name" value="HTH_CROC1"/>
    <property type="match status" value="1"/>
</dbReference>
<protein>
    <submittedName>
        <fullName evidence="1">Uncharacterized protein</fullName>
    </submittedName>
</protein>
<dbReference type="Pfam" id="PF13443">
    <property type="entry name" value="HTH_26"/>
    <property type="match status" value="1"/>
</dbReference>
<dbReference type="RefSeq" id="WP_114289002.1">
    <property type="nucleotide sequence ID" value="NZ_NGJX01000003.1"/>
</dbReference>
<dbReference type="OrthoDB" id="9805309at2"/>
<evidence type="ECO:0000313" key="1">
    <source>
        <dbReference type="EMBL" id="RSU03945.1"/>
    </source>
</evidence>
<dbReference type="Proteomes" id="UP000288197">
    <property type="component" value="Unassembled WGS sequence"/>
</dbReference>
<dbReference type="CDD" id="cd00093">
    <property type="entry name" value="HTH_XRE"/>
    <property type="match status" value="1"/>
</dbReference>
<accession>A0A369AZG3</accession>
<dbReference type="InterPro" id="IPR010982">
    <property type="entry name" value="Lambda_DNA-bd_dom_sf"/>
</dbReference>
<gene>
    <name evidence="1" type="ORF">CBF32_04545</name>
</gene>
<dbReference type="EMBL" id="NGJX01000003">
    <property type="protein sequence ID" value="RSU03945.1"/>
    <property type="molecule type" value="Genomic_DNA"/>
</dbReference>
<proteinExistence type="predicted"/>
<comment type="caution">
    <text evidence="1">The sequence shown here is derived from an EMBL/GenBank/DDBJ whole genome shotgun (WGS) entry which is preliminary data.</text>
</comment>
<dbReference type="SUPFAM" id="SSF47413">
    <property type="entry name" value="lambda repressor-like DNA-binding domains"/>
    <property type="match status" value="1"/>
</dbReference>